<protein>
    <submittedName>
        <fullName evidence="1">Uncharacterized protein</fullName>
    </submittedName>
</protein>
<keyword evidence="2" id="KW-1185">Reference proteome</keyword>
<dbReference type="SUPFAM" id="SSF64182">
    <property type="entry name" value="DHH phosphoesterases"/>
    <property type="match status" value="1"/>
</dbReference>
<dbReference type="InterPro" id="IPR038763">
    <property type="entry name" value="DHH_sf"/>
</dbReference>
<dbReference type="EMBL" id="JAMQOT010000015">
    <property type="protein sequence ID" value="MDF9748420.1"/>
    <property type="molecule type" value="Genomic_DNA"/>
</dbReference>
<name>A0A9Q4L1M9_9EURY</name>
<dbReference type="InterPro" id="IPR052968">
    <property type="entry name" value="Nucleotide_metab_enz"/>
</dbReference>
<comment type="caution">
    <text evidence="1">The sequence shown here is derived from an EMBL/GenBank/DDBJ whole genome shotgun (WGS) entry which is preliminary data.</text>
</comment>
<dbReference type="RefSeq" id="WP_277525122.1">
    <property type="nucleotide sequence ID" value="NZ_JAMQOT010000015.1"/>
</dbReference>
<dbReference type="Gene3D" id="3.10.310.30">
    <property type="match status" value="1"/>
</dbReference>
<dbReference type="Proteomes" id="UP001154061">
    <property type="component" value="Unassembled WGS sequence"/>
</dbReference>
<proteinExistence type="predicted"/>
<organism evidence="1 2">
    <name type="scientific">Natrinema salsiterrestre</name>
    <dbReference type="NCBI Taxonomy" id="2950540"/>
    <lineage>
        <taxon>Archaea</taxon>
        <taxon>Methanobacteriati</taxon>
        <taxon>Methanobacteriota</taxon>
        <taxon>Stenosarchaea group</taxon>
        <taxon>Halobacteria</taxon>
        <taxon>Halobacteriales</taxon>
        <taxon>Natrialbaceae</taxon>
        <taxon>Natrinema</taxon>
    </lineage>
</organism>
<gene>
    <name evidence="1" type="ORF">NDI89_22915</name>
</gene>
<reference evidence="1" key="1">
    <citation type="submission" date="2022-06" db="EMBL/GenBank/DDBJ databases">
        <title>Natrinema sp. a new haloarchaeum isolate from saline soil.</title>
        <authorList>
            <person name="Strakova D."/>
            <person name="Galisteo C."/>
            <person name="Sanchez-Porro C."/>
            <person name="Ventosa A."/>
        </authorList>
    </citation>
    <scope>NUCLEOTIDE SEQUENCE</scope>
    <source>
        <strain evidence="1">S1CR25-10</strain>
    </source>
</reference>
<evidence type="ECO:0000313" key="2">
    <source>
        <dbReference type="Proteomes" id="UP001154061"/>
    </source>
</evidence>
<dbReference type="AlphaFoldDB" id="A0A9Q4L1M9"/>
<sequence>MIDDALLSRETLDYDEWVQTPQPEHLVPDSIERKRAREQFRSRLNAPTDAVVISHTDADGLSSAALLTNHLERTLDTIDVAVKTIDYNGPYRFEHVVEDLLETGVHSTPIFISDFALDNESVVDDLGTLANARDCSIIWYDHHQWDEGLVADLEAAGISVVIDEDECAASLIERELGPFDDLYKDLAECTKDIDLWIKDDPRSERLNVFASLVDGPWEYIDVVLEHGANLPDDVQERIDERLERDRELEQAAIENRVVYGVGGYDVAITYVRGGRSNQIGNDLVEEMDHDIAIIQKPHGGMGIYSHSDRETFAKCHEIADQLGGGGHPTAAGCEVPVETFRDLADFWKTCGVSVREDLLEAVIAVVNEDGDPE</sequence>
<accession>A0A9Q4L1M9</accession>
<evidence type="ECO:0000313" key="1">
    <source>
        <dbReference type="EMBL" id="MDF9748420.1"/>
    </source>
</evidence>
<dbReference type="PANTHER" id="PTHR42146">
    <property type="entry name" value="3',5'-CYCLIC-NUCLEOTIDE PHOSPHODIESTERASE"/>
    <property type="match status" value="1"/>
</dbReference>
<dbReference type="PANTHER" id="PTHR42146:SF1">
    <property type="entry name" value="OLIGORIBONUCLEASE NRNB"/>
    <property type="match status" value="1"/>
</dbReference>